<protein>
    <submittedName>
        <fullName evidence="4">FecR family protein</fullName>
    </submittedName>
</protein>
<proteinExistence type="predicted"/>
<dbReference type="EMBL" id="QSCO01000017">
    <property type="protein sequence ID" value="RGY05577.1"/>
    <property type="molecule type" value="Genomic_DNA"/>
</dbReference>
<dbReference type="AlphaFoldDB" id="A0A412W9L1"/>
<evidence type="ECO:0000259" key="2">
    <source>
        <dbReference type="Pfam" id="PF04773"/>
    </source>
</evidence>
<name>A0A412W9L1_9BACT</name>
<dbReference type="InterPro" id="IPR032508">
    <property type="entry name" value="FecR_C"/>
</dbReference>
<gene>
    <name evidence="4" type="ORF">DWW24_14865</name>
    <name evidence="5" type="ORF">DXA53_12450</name>
</gene>
<dbReference type="GO" id="GO:0016989">
    <property type="term" value="F:sigma factor antagonist activity"/>
    <property type="evidence" value="ECO:0007669"/>
    <property type="project" value="TreeGrafter"/>
</dbReference>
<reference evidence="6 7" key="1">
    <citation type="submission" date="2018-08" db="EMBL/GenBank/DDBJ databases">
        <title>A genome reference for cultivated species of the human gut microbiota.</title>
        <authorList>
            <person name="Zou Y."/>
            <person name="Xue W."/>
            <person name="Luo G."/>
        </authorList>
    </citation>
    <scope>NUCLEOTIDE SEQUENCE [LARGE SCALE GENOMIC DNA]</scope>
    <source>
        <strain evidence="4 6">AF14-6AC</strain>
        <strain evidence="5 7">OF03-11</strain>
    </source>
</reference>
<feature type="domain" description="FecR protein" evidence="2">
    <location>
        <begin position="208"/>
        <end position="292"/>
    </location>
</feature>
<dbReference type="PANTHER" id="PTHR30273">
    <property type="entry name" value="PERIPLASMIC SIGNAL SENSOR AND SIGMA FACTOR ACTIVATOR FECR-RELATED"/>
    <property type="match status" value="1"/>
</dbReference>
<dbReference type="PANTHER" id="PTHR30273:SF2">
    <property type="entry name" value="PROTEIN FECR"/>
    <property type="match status" value="1"/>
</dbReference>
<evidence type="ECO:0000313" key="6">
    <source>
        <dbReference type="Proteomes" id="UP000283426"/>
    </source>
</evidence>
<keyword evidence="1" id="KW-0472">Membrane</keyword>
<evidence type="ECO:0000313" key="5">
    <source>
        <dbReference type="EMBL" id="RGY05577.1"/>
    </source>
</evidence>
<dbReference type="Proteomes" id="UP000283426">
    <property type="component" value="Unassembled WGS sequence"/>
</dbReference>
<dbReference type="InterPro" id="IPR012373">
    <property type="entry name" value="Ferrdict_sens_TM"/>
</dbReference>
<dbReference type="Pfam" id="PF04773">
    <property type="entry name" value="FecR"/>
    <property type="match status" value="1"/>
</dbReference>
<feature type="transmembrane region" description="Helical" evidence="1">
    <location>
        <begin position="101"/>
        <end position="121"/>
    </location>
</feature>
<organism evidence="4 6">
    <name type="scientific">Odoribacter splanchnicus</name>
    <dbReference type="NCBI Taxonomy" id="28118"/>
    <lineage>
        <taxon>Bacteria</taxon>
        <taxon>Pseudomonadati</taxon>
        <taxon>Bacteroidota</taxon>
        <taxon>Bacteroidia</taxon>
        <taxon>Bacteroidales</taxon>
        <taxon>Odoribacteraceae</taxon>
        <taxon>Odoribacter</taxon>
    </lineage>
</organism>
<accession>A0A412W9L1</accession>
<evidence type="ECO:0000313" key="7">
    <source>
        <dbReference type="Proteomes" id="UP000284434"/>
    </source>
</evidence>
<comment type="caution">
    <text evidence="4">The sequence shown here is derived from an EMBL/GenBank/DDBJ whole genome shotgun (WGS) entry which is preliminary data.</text>
</comment>
<dbReference type="Gene3D" id="3.55.50.30">
    <property type="match status" value="1"/>
</dbReference>
<evidence type="ECO:0000313" key="4">
    <source>
        <dbReference type="EMBL" id="RGV21677.1"/>
    </source>
</evidence>
<keyword evidence="1" id="KW-0812">Transmembrane</keyword>
<evidence type="ECO:0000259" key="3">
    <source>
        <dbReference type="Pfam" id="PF16344"/>
    </source>
</evidence>
<dbReference type="EMBL" id="QRYW01000034">
    <property type="protein sequence ID" value="RGV21677.1"/>
    <property type="molecule type" value="Genomic_DNA"/>
</dbReference>
<dbReference type="InterPro" id="IPR006860">
    <property type="entry name" value="FecR"/>
</dbReference>
<sequence length="404" mass="45780">MIFYWDITQTKDMLTEGQDKIKETLSISDKISDILSEEADAGSQHVIDSWLAQNEQNKALFNKICSDNTIRKKIYNYKNSDAEQAFNNFLKARKQRSNRRIYYRFLSGAAVIAICFGFWALTRIQEQATQNLQVTETEQQLSDMPANKPVLTLGDGTRINVWGNNLYFKETEKGQKIMLGDSLLSQKEDSITADNYNTLEVPLKCDFRFTMSDGTKVWINAGSTLKYPAKFAADSRTVYASGEIYLEVAKDAERPFYVVVDGITVKVLGTSFNIRAYADENETKVTLLEGKIAAQINDKEYTLTPGKQLKCDKTFGGTSVRTVDPAEIVSWTRGYYIFKKARLQEVANTLKNWYGVNIVLSSGASDIIYTGVVNKEEKLEVFLRRLEEVSNVKCNCNGKFVTIY</sequence>
<keyword evidence="1" id="KW-1133">Transmembrane helix</keyword>
<dbReference type="Pfam" id="PF16344">
    <property type="entry name" value="FecR_C"/>
    <property type="match status" value="1"/>
</dbReference>
<dbReference type="Gene3D" id="2.60.120.1440">
    <property type="match status" value="1"/>
</dbReference>
<feature type="domain" description="Protein FecR C-terminal" evidence="3">
    <location>
        <begin position="335"/>
        <end position="403"/>
    </location>
</feature>
<evidence type="ECO:0000256" key="1">
    <source>
        <dbReference type="SAM" id="Phobius"/>
    </source>
</evidence>
<dbReference type="Proteomes" id="UP000284434">
    <property type="component" value="Unassembled WGS sequence"/>
</dbReference>